<feature type="signal peptide" evidence="2">
    <location>
        <begin position="1"/>
        <end position="18"/>
    </location>
</feature>
<comment type="caution">
    <text evidence="3">The sequence shown here is derived from an EMBL/GenBank/DDBJ whole genome shotgun (WGS) entry which is preliminary data.</text>
</comment>
<evidence type="ECO:0000256" key="1">
    <source>
        <dbReference type="SAM" id="MobiDB-lite"/>
    </source>
</evidence>
<dbReference type="AlphaFoldDB" id="A0A2M8HE26"/>
<dbReference type="RefSeq" id="WP_100858409.1">
    <property type="nucleotide sequence ID" value="NZ_PGCP01000003.1"/>
</dbReference>
<dbReference type="Proteomes" id="UP000232060">
    <property type="component" value="Unassembled WGS sequence"/>
</dbReference>
<feature type="region of interest" description="Disordered" evidence="1">
    <location>
        <begin position="121"/>
        <end position="184"/>
    </location>
</feature>
<evidence type="ECO:0000313" key="4">
    <source>
        <dbReference type="Proteomes" id="UP000232060"/>
    </source>
</evidence>
<evidence type="ECO:0000313" key="3">
    <source>
        <dbReference type="EMBL" id="PJC94818.1"/>
    </source>
</evidence>
<feature type="compositionally biased region" description="Basic and acidic residues" evidence="1">
    <location>
        <begin position="142"/>
        <end position="160"/>
    </location>
</feature>
<feature type="chain" id="PRO_5014805572" description="DUF3106 domain-containing protein" evidence="2">
    <location>
        <begin position="19"/>
        <end position="262"/>
    </location>
</feature>
<evidence type="ECO:0000256" key="2">
    <source>
        <dbReference type="SAM" id="SignalP"/>
    </source>
</evidence>
<feature type="compositionally biased region" description="Low complexity" evidence="1">
    <location>
        <begin position="238"/>
        <end position="255"/>
    </location>
</feature>
<dbReference type="EMBL" id="PGCP01000003">
    <property type="protein sequence ID" value="PJC94818.1"/>
    <property type="molecule type" value="Genomic_DNA"/>
</dbReference>
<protein>
    <recommendedName>
        <fullName evidence="5">DUF3106 domain-containing protein</fullName>
    </recommendedName>
</protein>
<reference evidence="3 4" key="1">
    <citation type="submission" date="2017-11" db="EMBL/GenBank/DDBJ databases">
        <title>Draft genome sequence of environmental isolate Aeromonas lusitania sp. nov. MDC 2473.</title>
        <authorList>
            <person name="Colston S.M."/>
            <person name="Navarro A."/>
            <person name="Martinez-Murcia A.J."/>
            <person name="Graf J."/>
        </authorList>
    </citation>
    <scope>NUCLEOTIDE SEQUENCE [LARGE SCALE GENOMIC DNA]</scope>
    <source>
        <strain evidence="3 4">MDC 2473</strain>
    </source>
</reference>
<gene>
    <name evidence="3" type="ORF">CUC44_02445</name>
</gene>
<keyword evidence="2" id="KW-0732">Signal</keyword>
<dbReference type="PROSITE" id="PS51257">
    <property type="entry name" value="PROKAR_LIPOPROTEIN"/>
    <property type="match status" value="1"/>
</dbReference>
<name>A0A2M8HE26_9GAMM</name>
<organism evidence="3 4">
    <name type="scientific">Aeromonas lusitana</name>
    <dbReference type="NCBI Taxonomy" id="931529"/>
    <lineage>
        <taxon>Bacteria</taxon>
        <taxon>Pseudomonadati</taxon>
        <taxon>Pseudomonadota</taxon>
        <taxon>Gammaproteobacteria</taxon>
        <taxon>Aeromonadales</taxon>
        <taxon>Aeromonadaceae</taxon>
        <taxon>Aeromonas</taxon>
    </lineage>
</organism>
<dbReference type="OrthoDB" id="5588869at2"/>
<evidence type="ECO:0008006" key="5">
    <source>
        <dbReference type="Google" id="ProtNLM"/>
    </source>
</evidence>
<accession>A0A2M8HE26</accession>
<sequence>MRTVLLVPLLALGLGACSSDSSSIGVGASAGTSVGGYYGSHYGAYPWWYDDYFNYWDHYYPWCCDNEGDFDELIKKWWNGLDADRQQEIKDKFHNWQDNQGQADLAALRGDFATRWNAMSPEQKQALRDNSKLRPSVSNPDRTPRSPLDYKGDAHPRADGTLRPTTLPKTGDGALLPTTLPKTGDGTLLPATLPKADNGALWPTTQPKAGDGTWTPSAQPRVNNGVVPRPHLPSTLASPMSRPAMPHRMAPPMRSFPAIRRR</sequence>
<keyword evidence="4" id="KW-1185">Reference proteome</keyword>
<feature type="region of interest" description="Disordered" evidence="1">
    <location>
        <begin position="236"/>
        <end position="262"/>
    </location>
</feature>
<proteinExistence type="predicted"/>